<dbReference type="Gene3D" id="1.10.20.10">
    <property type="entry name" value="Histone, subunit A"/>
    <property type="match status" value="1"/>
</dbReference>
<evidence type="ECO:0000313" key="3">
    <source>
        <dbReference type="WBParaSite" id="TASK_0001021401-mRNA-1"/>
    </source>
</evidence>
<dbReference type="InterPro" id="IPR002119">
    <property type="entry name" value="Histone_H2A"/>
</dbReference>
<gene>
    <name evidence="1" type="ORF">TASK_LOCUS10215</name>
</gene>
<dbReference type="GO" id="GO:0003677">
    <property type="term" value="F:DNA binding"/>
    <property type="evidence" value="ECO:0007669"/>
    <property type="project" value="InterPro"/>
</dbReference>
<sequence>MEASHGQMRRGCRYGEVYSFPLFVCTDCCAVATTRSVWMLECRSTGLLCSLEYLAVEVVDLPSNATRDSEKTHIIPRYVHLVIPNDEKLNNHLVMMVPGYTIVPEGFDTTMEQWNR</sequence>
<reference evidence="3" key="1">
    <citation type="submission" date="2017-02" db="UniProtKB">
        <authorList>
            <consortium name="WormBaseParasite"/>
        </authorList>
    </citation>
    <scope>IDENTIFICATION</scope>
</reference>
<dbReference type="SUPFAM" id="SSF47113">
    <property type="entry name" value="Histone-fold"/>
    <property type="match status" value="1"/>
</dbReference>
<dbReference type="EMBL" id="UYRS01021116">
    <property type="protein sequence ID" value="VDK49883.1"/>
    <property type="molecule type" value="Genomic_DNA"/>
</dbReference>
<keyword evidence="2" id="KW-1185">Reference proteome</keyword>
<dbReference type="WBParaSite" id="TASK_0001021401-mRNA-1">
    <property type="protein sequence ID" value="TASK_0001021401-mRNA-1"/>
    <property type="gene ID" value="TASK_0001021401"/>
</dbReference>
<dbReference type="GO" id="GO:0030527">
    <property type="term" value="F:structural constituent of chromatin"/>
    <property type="evidence" value="ECO:0007669"/>
    <property type="project" value="InterPro"/>
</dbReference>
<dbReference type="GO" id="GO:0046982">
    <property type="term" value="F:protein heterodimerization activity"/>
    <property type="evidence" value="ECO:0007669"/>
    <property type="project" value="InterPro"/>
</dbReference>
<dbReference type="InterPro" id="IPR009072">
    <property type="entry name" value="Histone-fold"/>
</dbReference>
<dbReference type="STRING" id="60517.A0A0R3WH71"/>
<dbReference type="PRINTS" id="PR00620">
    <property type="entry name" value="HISTONEH2A"/>
</dbReference>
<dbReference type="AlphaFoldDB" id="A0A0R3WH71"/>
<evidence type="ECO:0000313" key="1">
    <source>
        <dbReference type="EMBL" id="VDK49883.1"/>
    </source>
</evidence>
<protein>
    <submittedName>
        <fullName evidence="3">Histone H2A</fullName>
    </submittedName>
</protein>
<evidence type="ECO:0000313" key="2">
    <source>
        <dbReference type="Proteomes" id="UP000282613"/>
    </source>
</evidence>
<dbReference type="GO" id="GO:0000786">
    <property type="term" value="C:nucleosome"/>
    <property type="evidence" value="ECO:0007669"/>
    <property type="project" value="InterPro"/>
</dbReference>
<accession>A0A0R3WH71</accession>
<reference evidence="1 2" key="2">
    <citation type="submission" date="2018-11" db="EMBL/GenBank/DDBJ databases">
        <authorList>
            <consortium name="Pathogen Informatics"/>
        </authorList>
    </citation>
    <scope>NUCLEOTIDE SEQUENCE [LARGE SCALE GENOMIC DNA]</scope>
</reference>
<dbReference type="Proteomes" id="UP000282613">
    <property type="component" value="Unassembled WGS sequence"/>
</dbReference>
<organism evidence="3">
    <name type="scientific">Taenia asiatica</name>
    <name type="common">Asian tapeworm</name>
    <dbReference type="NCBI Taxonomy" id="60517"/>
    <lineage>
        <taxon>Eukaryota</taxon>
        <taxon>Metazoa</taxon>
        <taxon>Spiralia</taxon>
        <taxon>Lophotrochozoa</taxon>
        <taxon>Platyhelminthes</taxon>
        <taxon>Cestoda</taxon>
        <taxon>Eucestoda</taxon>
        <taxon>Cyclophyllidea</taxon>
        <taxon>Taeniidae</taxon>
        <taxon>Taenia</taxon>
    </lineage>
</organism>
<name>A0A0R3WH71_TAEAS</name>
<proteinExistence type="predicted"/>